<proteinExistence type="predicted"/>
<dbReference type="STRING" id="1618436.UV59_C0001G0027"/>
<dbReference type="EMBL" id="LCFB01000001">
    <property type="protein sequence ID" value="KKS86304.1"/>
    <property type="molecule type" value="Genomic_DNA"/>
</dbReference>
<dbReference type="InterPro" id="IPR013216">
    <property type="entry name" value="Methyltransf_11"/>
</dbReference>
<dbReference type="InterPro" id="IPR029063">
    <property type="entry name" value="SAM-dependent_MTases_sf"/>
</dbReference>
<dbReference type="CDD" id="cd02440">
    <property type="entry name" value="AdoMet_MTases"/>
    <property type="match status" value="1"/>
</dbReference>
<organism evidence="2 3">
    <name type="scientific">Candidatus Gottesmanbacteria bacterium GW2011_GWA1_43_11</name>
    <dbReference type="NCBI Taxonomy" id="1618436"/>
    <lineage>
        <taxon>Bacteria</taxon>
        <taxon>Candidatus Gottesmaniibacteriota</taxon>
    </lineage>
</organism>
<accession>A0A0G1CLC8</accession>
<dbReference type="Gene3D" id="3.40.50.150">
    <property type="entry name" value="Vaccinia Virus protein VP39"/>
    <property type="match status" value="1"/>
</dbReference>
<dbReference type="Proteomes" id="UP000034543">
    <property type="component" value="Unassembled WGS sequence"/>
</dbReference>
<dbReference type="AlphaFoldDB" id="A0A0G1CLC8"/>
<feature type="domain" description="Methyltransferase type 11" evidence="1">
    <location>
        <begin position="79"/>
        <end position="162"/>
    </location>
</feature>
<gene>
    <name evidence="2" type="ORF">UV59_C0001G0027</name>
</gene>
<evidence type="ECO:0000313" key="3">
    <source>
        <dbReference type="Proteomes" id="UP000034543"/>
    </source>
</evidence>
<dbReference type="Pfam" id="PF08241">
    <property type="entry name" value="Methyltransf_11"/>
    <property type="match status" value="1"/>
</dbReference>
<evidence type="ECO:0000259" key="1">
    <source>
        <dbReference type="Pfam" id="PF08241"/>
    </source>
</evidence>
<sequence length="279" mass="32381">MANPVIFNPLTDTNDQLRAKFWDTYAKDFTSIRDALSSYSYFKGELRLCRNYLTPKNRQGKLLKLDLWNEVHHTPLIESIWKNYEAVYAVDIAPSLVTRAAKILQAKKIPVKTKIGDIRKLPYASNYFDYVYTMGTIEHIPRPIDAMREIFRVLKPGGRAVIGVPNKYEWFGKSIILDILADTGFKEDGRELSFGWRQLRSELQTCGFIIVAETGTYFMPWFIRLIDWYLYQKSTHLKYVMVLPIWMSDLISEVAFFRKHGSLLAAVVEKPYGKKTGKN</sequence>
<protein>
    <recommendedName>
        <fullName evidence="1">Methyltransferase type 11 domain-containing protein</fullName>
    </recommendedName>
</protein>
<dbReference type="PANTHER" id="PTHR43591">
    <property type="entry name" value="METHYLTRANSFERASE"/>
    <property type="match status" value="1"/>
</dbReference>
<name>A0A0G1CLC8_9BACT</name>
<reference evidence="2 3" key="1">
    <citation type="journal article" date="2015" name="Nature">
        <title>rRNA introns, odd ribosomes, and small enigmatic genomes across a large radiation of phyla.</title>
        <authorList>
            <person name="Brown C.T."/>
            <person name="Hug L.A."/>
            <person name="Thomas B.C."/>
            <person name="Sharon I."/>
            <person name="Castelle C.J."/>
            <person name="Singh A."/>
            <person name="Wilkins M.J."/>
            <person name="Williams K.H."/>
            <person name="Banfield J.F."/>
        </authorList>
    </citation>
    <scope>NUCLEOTIDE SEQUENCE [LARGE SCALE GENOMIC DNA]</scope>
</reference>
<comment type="caution">
    <text evidence="2">The sequence shown here is derived from an EMBL/GenBank/DDBJ whole genome shotgun (WGS) entry which is preliminary data.</text>
</comment>
<dbReference type="SUPFAM" id="SSF53335">
    <property type="entry name" value="S-adenosyl-L-methionine-dependent methyltransferases"/>
    <property type="match status" value="1"/>
</dbReference>
<dbReference type="GO" id="GO:0008757">
    <property type="term" value="F:S-adenosylmethionine-dependent methyltransferase activity"/>
    <property type="evidence" value="ECO:0007669"/>
    <property type="project" value="InterPro"/>
</dbReference>
<evidence type="ECO:0000313" key="2">
    <source>
        <dbReference type="EMBL" id="KKS86304.1"/>
    </source>
</evidence>